<proteinExistence type="inferred from homology"/>
<evidence type="ECO:0000256" key="3">
    <source>
        <dbReference type="ARBA" id="ARBA00012737"/>
    </source>
</evidence>
<dbReference type="GO" id="GO:0005829">
    <property type="term" value="C:cytosol"/>
    <property type="evidence" value="ECO:0007669"/>
    <property type="project" value="TreeGrafter"/>
</dbReference>
<comment type="caution">
    <text evidence="6">The sequence shown here is derived from an EMBL/GenBank/DDBJ whole genome shotgun (WGS) entry which is preliminary data.</text>
</comment>
<feature type="domain" description="Glutamine amidotransferase type-2" evidence="5">
    <location>
        <begin position="2"/>
        <end position="209"/>
    </location>
</feature>
<evidence type="ECO:0000259" key="5">
    <source>
        <dbReference type="PROSITE" id="PS51278"/>
    </source>
</evidence>
<dbReference type="Gene3D" id="3.60.20.10">
    <property type="entry name" value="Glutamine Phosphoribosylpyrophosphate, subunit 1, domain 1"/>
    <property type="match status" value="1"/>
</dbReference>
<reference evidence="7" key="1">
    <citation type="submission" date="2017-09" db="EMBL/GenBank/DDBJ databases">
        <title>Depth-based differentiation of microbial function through sediment-hosted aquifers and enrichment of novel symbionts in the deep terrestrial subsurface.</title>
        <authorList>
            <person name="Probst A.J."/>
            <person name="Ladd B."/>
            <person name="Jarett J.K."/>
            <person name="Geller-Mcgrath D.E."/>
            <person name="Sieber C.M.K."/>
            <person name="Emerson J.B."/>
            <person name="Anantharaman K."/>
            <person name="Thomas B.C."/>
            <person name="Malmstrom R."/>
            <person name="Stieglmeier M."/>
            <person name="Klingl A."/>
            <person name="Woyke T."/>
            <person name="Ryan C.M."/>
            <person name="Banfield J.F."/>
        </authorList>
    </citation>
    <scope>NUCLEOTIDE SEQUENCE [LARGE SCALE GENOMIC DNA]</scope>
</reference>
<dbReference type="InterPro" id="IPR051786">
    <property type="entry name" value="ASN_synthetase/amidase"/>
</dbReference>
<comment type="similarity">
    <text evidence="2">Belongs to the asparagine synthetase family.</text>
</comment>
<evidence type="ECO:0000313" key="7">
    <source>
        <dbReference type="Proteomes" id="UP000228896"/>
    </source>
</evidence>
<accession>A0A2M7DN72</accession>
<dbReference type="InterPro" id="IPR033738">
    <property type="entry name" value="AsnB_N"/>
</dbReference>
<dbReference type="PANTHER" id="PTHR43284">
    <property type="entry name" value="ASPARAGINE SYNTHETASE (GLUTAMINE-HYDROLYZING)"/>
    <property type="match status" value="1"/>
</dbReference>
<organism evidence="6 7">
    <name type="scientific">Candidatus Falkowbacteria bacterium CG02_land_8_20_14_3_00_36_14</name>
    <dbReference type="NCBI Taxonomy" id="1974560"/>
    <lineage>
        <taxon>Bacteria</taxon>
        <taxon>Candidatus Falkowiibacteriota</taxon>
    </lineage>
</organism>
<feature type="non-terminal residue" evidence="6">
    <location>
        <position position="239"/>
    </location>
</feature>
<evidence type="ECO:0000256" key="2">
    <source>
        <dbReference type="ARBA" id="ARBA00005752"/>
    </source>
</evidence>
<dbReference type="AlphaFoldDB" id="A0A2M7DN72"/>
<gene>
    <name evidence="6" type="ORF">COS18_03195</name>
</gene>
<evidence type="ECO:0000256" key="1">
    <source>
        <dbReference type="ARBA" id="ARBA00005187"/>
    </source>
</evidence>
<dbReference type="SUPFAM" id="SSF56235">
    <property type="entry name" value="N-terminal nucleophile aminohydrolases (Ntn hydrolases)"/>
    <property type="match status" value="1"/>
</dbReference>
<evidence type="ECO:0000256" key="4">
    <source>
        <dbReference type="ARBA" id="ARBA00048741"/>
    </source>
</evidence>
<dbReference type="PANTHER" id="PTHR43284:SF1">
    <property type="entry name" value="ASPARAGINE SYNTHETASE"/>
    <property type="match status" value="1"/>
</dbReference>
<dbReference type="InterPro" id="IPR029055">
    <property type="entry name" value="Ntn_hydrolases_N"/>
</dbReference>
<dbReference type="PROSITE" id="PS51278">
    <property type="entry name" value="GATASE_TYPE_2"/>
    <property type="match status" value="1"/>
</dbReference>
<dbReference type="InterPro" id="IPR017932">
    <property type="entry name" value="GATase_2_dom"/>
</dbReference>
<dbReference type="Proteomes" id="UP000228896">
    <property type="component" value="Unassembled WGS sequence"/>
</dbReference>
<dbReference type="CDD" id="cd00712">
    <property type="entry name" value="AsnB"/>
    <property type="match status" value="1"/>
</dbReference>
<comment type="catalytic activity">
    <reaction evidence="4">
        <text>L-aspartate + L-glutamine + ATP + H2O = L-asparagine + L-glutamate + AMP + diphosphate + H(+)</text>
        <dbReference type="Rhea" id="RHEA:12228"/>
        <dbReference type="ChEBI" id="CHEBI:15377"/>
        <dbReference type="ChEBI" id="CHEBI:15378"/>
        <dbReference type="ChEBI" id="CHEBI:29985"/>
        <dbReference type="ChEBI" id="CHEBI:29991"/>
        <dbReference type="ChEBI" id="CHEBI:30616"/>
        <dbReference type="ChEBI" id="CHEBI:33019"/>
        <dbReference type="ChEBI" id="CHEBI:58048"/>
        <dbReference type="ChEBI" id="CHEBI:58359"/>
        <dbReference type="ChEBI" id="CHEBI:456215"/>
        <dbReference type="EC" id="6.3.5.4"/>
    </reaction>
</comment>
<sequence length="239" mass="27313">MCGIAAIAGINLNISRYKTAAMLQMLEHRGPDGVGEQMFSNCWLGNRRLAIVDLETGNQPILDGELAITFNGEIYNHRELRIQLKKEGYQFKTQSDTETILKAYRKWGGECLKHLDGMFAFVIWDNKNEEMFIARDRLGKKPLYYSFDGSTILLASEIKSLIASGVLVPQLDYGAIDNYLRLMYIPPWKSVYKNVHQVPPAHCGIFKNGKLSLKRYWALTHQPIQISYDDAKTEVHRIL</sequence>
<dbReference type="EC" id="6.3.5.4" evidence="3"/>
<dbReference type="EMBL" id="PETS01000077">
    <property type="protein sequence ID" value="PIV51168.1"/>
    <property type="molecule type" value="Genomic_DNA"/>
</dbReference>
<dbReference type="Pfam" id="PF13537">
    <property type="entry name" value="GATase_7"/>
    <property type="match status" value="1"/>
</dbReference>
<name>A0A2M7DN72_9BACT</name>
<evidence type="ECO:0000313" key="6">
    <source>
        <dbReference type="EMBL" id="PIV51168.1"/>
    </source>
</evidence>
<comment type="pathway">
    <text evidence="1">Amino-acid biosynthesis; L-asparagine biosynthesis; L-asparagine from L-aspartate (L-Gln route): step 1/1.</text>
</comment>
<protein>
    <recommendedName>
        <fullName evidence="3">asparagine synthase (glutamine-hydrolyzing)</fullName>
        <ecNumber evidence="3">6.3.5.4</ecNumber>
    </recommendedName>
</protein>
<dbReference type="GO" id="GO:0004066">
    <property type="term" value="F:asparagine synthase (glutamine-hydrolyzing) activity"/>
    <property type="evidence" value="ECO:0007669"/>
    <property type="project" value="UniProtKB-EC"/>
</dbReference>